<dbReference type="InterPro" id="IPR010237">
    <property type="entry name" value="Pyr-5-nucltdase"/>
</dbReference>
<organism evidence="1 2">
    <name type="scientific">Hyphomonas hirschiana VP5</name>
    <dbReference type="NCBI Taxonomy" id="1280951"/>
    <lineage>
        <taxon>Bacteria</taxon>
        <taxon>Pseudomonadati</taxon>
        <taxon>Pseudomonadota</taxon>
        <taxon>Alphaproteobacteria</taxon>
        <taxon>Hyphomonadales</taxon>
        <taxon>Hyphomonadaceae</taxon>
        <taxon>Hyphomonas</taxon>
    </lineage>
</organism>
<evidence type="ECO:0000313" key="1">
    <source>
        <dbReference type="EMBL" id="KCZ95583.1"/>
    </source>
</evidence>
<dbReference type="SFLD" id="SFLDS00003">
    <property type="entry name" value="Haloacid_Dehalogenase"/>
    <property type="match status" value="1"/>
</dbReference>
<keyword evidence="2" id="KW-1185">Reference proteome</keyword>
<dbReference type="SFLD" id="SFLDG01129">
    <property type="entry name" value="C1.5:_HAD__Beta-PGM__Phosphata"/>
    <property type="match status" value="1"/>
</dbReference>
<dbReference type="OrthoDB" id="9803141at2"/>
<dbReference type="Pfam" id="PF00702">
    <property type="entry name" value="Hydrolase"/>
    <property type="match status" value="1"/>
</dbReference>
<dbReference type="AlphaFoldDB" id="A0A059FYS3"/>
<dbReference type="SUPFAM" id="SSF56784">
    <property type="entry name" value="HAD-like"/>
    <property type="match status" value="1"/>
</dbReference>
<dbReference type="PRINTS" id="PR00413">
    <property type="entry name" value="HADHALOGNASE"/>
</dbReference>
<dbReference type="EMBL" id="ARYI01000003">
    <property type="protein sequence ID" value="KCZ95583.1"/>
    <property type="molecule type" value="Genomic_DNA"/>
</dbReference>
<gene>
    <name evidence="1" type="ORF">HHI_05485</name>
</gene>
<dbReference type="PATRIC" id="fig|1280951.3.peg.1109"/>
<dbReference type="Proteomes" id="UP000025061">
    <property type="component" value="Unassembled WGS sequence"/>
</dbReference>
<dbReference type="PANTHER" id="PTHR12725">
    <property type="entry name" value="HALOACID DEHALOGENASE-LIKE HYDROLASE"/>
    <property type="match status" value="1"/>
</dbReference>
<dbReference type="InterPro" id="IPR036412">
    <property type="entry name" value="HAD-like_sf"/>
</dbReference>
<protein>
    <submittedName>
        <fullName evidence="1">Pyrimidine 5'-nucleotidase</fullName>
    </submittedName>
</protein>
<dbReference type="NCBIfam" id="TIGR01993">
    <property type="entry name" value="Pyr-5-nucltdase"/>
    <property type="match status" value="1"/>
</dbReference>
<dbReference type="RefSeq" id="WP_011645450.1">
    <property type="nucleotide sequence ID" value="NZ_ARYI01000003.1"/>
</dbReference>
<name>A0A059FYS3_9PROT</name>
<dbReference type="NCBIfam" id="TIGR01509">
    <property type="entry name" value="HAD-SF-IA-v3"/>
    <property type="match status" value="1"/>
</dbReference>
<evidence type="ECO:0000313" key="2">
    <source>
        <dbReference type="Proteomes" id="UP000025061"/>
    </source>
</evidence>
<reference evidence="1 2" key="1">
    <citation type="submission" date="2013-04" db="EMBL/GenBank/DDBJ databases">
        <title>Hyphomonas hirschiana VP5 Genome Sequencing.</title>
        <authorList>
            <person name="Lai Q."/>
            <person name="Shao Z."/>
        </authorList>
    </citation>
    <scope>NUCLEOTIDE SEQUENCE [LARGE SCALE GENOMIC DNA]</scope>
    <source>
        <strain evidence="1 2">VP5</strain>
    </source>
</reference>
<dbReference type="InterPro" id="IPR006439">
    <property type="entry name" value="HAD-SF_hydro_IA"/>
</dbReference>
<proteinExistence type="predicted"/>
<comment type="caution">
    <text evidence="1">The sequence shown here is derived from an EMBL/GenBank/DDBJ whole genome shotgun (WGS) entry which is preliminary data.</text>
</comment>
<dbReference type="Gene3D" id="1.10.150.450">
    <property type="match status" value="1"/>
</dbReference>
<dbReference type="PANTHER" id="PTHR12725:SF117">
    <property type="entry name" value="HALOACID DEHALOGENASE-LIKE HYDROLASE"/>
    <property type="match status" value="1"/>
</dbReference>
<dbReference type="InterPro" id="IPR023214">
    <property type="entry name" value="HAD_sf"/>
</dbReference>
<dbReference type="Gene3D" id="3.40.50.1000">
    <property type="entry name" value="HAD superfamily/HAD-like"/>
    <property type="match status" value="1"/>
</dbReference>
<accession>A0A059FYS3</accession>
<dbReference type="SFLD" id="SFLDG01132">
    <property type="entry name" value="C1.5.3:_5'-Nucleotidase_Like"/>
    <property type="match status" value="1"/>
</dbReference>
<sequence length="247" mass="27428">MTGKGGEGGAGFGHVQDWVFDLDNTLYPAECDLFAEIDTRMTDFVSRYLQMERGEARKLQKSYYAQYGTTLSGMMQVHNLDPADFLHYVHEIDLSPLPDLPDLRTAIAALPGRKFIYTNGSRRHAERVTEKMGLAHLFHDSFGIVEAAYRPKPHLDAYETFCQLHQVKPEGAIFFEDLARNLKPAKSLGFTTVLVHSDKDWSHEPIEARPAGAGDAFGDDGTGHIDYVTGDLASFLSTAVSSLTVKE</sequence>